<protein>
    <submittedName>
        <fullName evidence="1">Uncharacterized protein</fullName>
    </submittedName>
</protein>
<evidence type="ECO:0000313" key="1">
    <source>
        <dbReference type="EMBL" id="ACO63212.1"/>
    </source>
</evidence>
<dbReference type="PANTHER" id="PTHR35100">
    <property type="entry name" value="FOLD PROTEIN"/>
    <property type="match status" value="1"/>
</dbReference>
<gene>
    <name evidence="1" type="ORF">MICPUN_58216</name>
</gene>
<keyword evidence="2" id="KW-1185">Reference proteome</keyword>
<dbReference type="eggNOG" id="ENOG502QSHI">
    <property type="taxonomic scope" value="Eukaryota"/>
</dbReference>
<dbReference type="KEGG" id="mis:MICPUN_58216"/>
<organism evidence="1 2">
    <name type="scientific">Micromonas commoda (strain RCC299 / NOUM17 / CCMP2709)</name>
    <name type="common">Picoplanktonic green alga</name>
    <dbReference type="NCBI Taxonomy" id="296587"/>
    <lineage>
        <taxon>Eukaryota</taxon>
        <taxon>Viridiplantae</taxon>
        <taxon>Chlorophyta</taxon>
        <taxon>Mamiellophyceae</taxon>
        <taxon>Mamiellales</taxon>
        <taxon>Mamiellaceae</taxon>
        <taxon>Micromonas</taxon>
    </lineage>
</organism>
<dbReference type="PANTHER" id="PTHR35100:SF1">
    <property type="entry name" value="F15H11.13 PROTEIN"/>
    <property type="match status" value="1"/>
</dbReference>
<name>C1E4Z9_MICCC</name>
<dbReference type="EMBL" id="CP001325">
    <property type="protein sequence ID" value="ACO63212.1"/>
    <property type="molecule type" value="Genomic_DNA"/>
</dbReference>
<dbReference type="OrthoDB" id="534610at2759"/>
<dbReference type="RefSeq" id="XP_002501954.1">
    <property type="nucleotide sequence ID" value="XM_002501908.1"/>
</dbReference>
<reference evidence="1 2" key="1">
    <citation type="journal article" date="2009" name="Science">
        <title>Green evolution and dynamic adaptations revealed by genomes of the marine picoeukaryotes Micromonas.</title>
        <authorList>
            <person name="Worden A.Z."/>
            <person name="Lee J.H."/>
            <person name="Mock T."/>
            <person name="Rouze P."/>
            <person name="Simmons M.P."/>
            <person name="Aerts A.L."/>
            <person name="Allen A.E."/>
            <person name="Cuvelier M.L."/>
            <person name="Derelle E."/>
            <person name="Everett M.V."/>
            <person name="Foulon E."/>
            <person name="Grimwood J."/>
            <person name="Gundlach H."/>
            <person name="Henrissat B."/>
            <person name="Napoli C."/>
            <person name="McDonald S.M."/>
            <person name="Parker M.S."/>
            <person name="Rombauts S."/>
            <person name="Salamov A."/>
            <person name="Von Dassow P."/>
            <person name="Badger J.H."/>
            <person name="Coutinho P.M."/>
            <person name="Demir E."/>
            <person name="Dubchak I."/>
            <person name="Gentemann C."/>
            <person name="Eikrem W."/>
            <person name="Gready J.E."/>
            <person name="John U."/>
            <person name="Lanier W."/>
            <person name="Lindquist E.A."/>
            <person name="Lucas S."/>
            <person name="Mayer K.F."/>
            <person name="Moreau H."/>
            <person name="Not F."/>
            <person name="Otillar R."/>
            <person name="Panaud O."/>
            <person name="Pangilinan J."/>
            <person name="Paulsen I."/>
            <person name="Piegu B."/>
            <person name="Poliakov A."/>
            <person name="Robbens S."/>
            <person name="Schmutz J."/>
            <person name="Toulza E."/>
            <person name="Wyss T."/>
            <person name="Zelensky A."/>
            <person name="Zhou K."/>
            <person name="Armbrust E.V."/>
            <person name="Bhattacharya D."/>
            <person name="Goodenough U.W."/>
            <person name="Van de Peer Y."/>
            <person name="Grigoriev I.V."/>
        </authorList>
    </citation>
    <scope>NUCLEOTIDE SEQUENCE [LARGE SCALE GENOMIC DNA]</scope>
    <source>
        <strain evidence="2">RCC299 / NOUM17</strain>
    </source>
</reference>
<dbReference type="FunCoup" id="C1E4Z9">
    <property type="interactions" value="57"/>
</dbReference>
<evidence type="ECO:0000313" key="2">
    <source>
        <dbReference type="Proteomes" id="UP000002009"/>
    </source>
</evidence>
<sequence>MGRGADARLLGAAVTAPPLNDIVQLSLASRASADDAPTDPRAKTAKARLRDLATSEPGTGVADRNALERCANVVTSAPFFLCGRDVLRRAAAEKQRSIERDWRDRGLGLHSTRVDDSLPPMDHEKMRRLGWALVGVGVAAVAYHLAPRSKRALRTTLRRVDYTAIALASMAASDAYGDAVGARAARRSVVRVPRVVTDATVAACVKFPLIVSAAHCALSEAAFYRGARVGRRGAGGVHHEGGSVRGSEGSDGAKTWRKHAAFASAAGFFFVAEEVWPDFPLLHAAWHVTGAAAMYTGTTCAFGEHVPASPG</sequence>
<proteinExistence type="predicted"/>
<dbReference type="OMA" id="HCALVER"/>
<dbReference type="Proteomes" id="UP000002009">
    <property type="component" value="Chromosome 4"/>
</dbReference>
<dbReference type="GeneID" id="8242831"/>
<dbReference type="InParanoid" id="C1E4Z9"/>
<accession>C1E4Z9</accession>
<dbReference type="AlphaFoldDB" id="C1E4Z9"/>